<feature type="signal peptide" evidence="1">
    <location>
        <begin position="1"/>
        <end position="22"/>
    </location>
</feature>
<comment type="caution">
    <text evidence="2">The sequence shown here is derived from an EMBL/GenBank/DDBJ whole genome shotgun (WGS) entry which is preliminary data.</text>
</comment>
<feature type="chain" id="PRO_5029804337" description="Lipoprotein" evidence="1">
    <location>
        <begin position="23"/>
        <end position="144"/>
    </location>
</feature>
<evidence type="ECO:0008006" key="4">
    <source>
        <dbReference type="Google" id="ProtNLM"/>
    </source>
</evidence>
<proteinExistence type="predicted"/>
<organism evidence="2 3">
    <name type="scientific">Desulfovibrio psychrotolerans</name>
    <dbReference type="NCBI Taxonomy" id="415242"/>
    <lineage>
        <taxon>Bacteria</taxon>
        <taxon>Pseudomonadati</taxon>
        <taxon>Thermodesulfobacteriota</taxon>
        <taxon>Desulfovibrionia</taxon>
        <taxon>Desulfovibrionales</taxon>
        <taxon>Desulfovibrionaceae</taxon>
        <taxon>Desulfovibrio</taxon>
    </lineage>
</organism>
<keyword evidence="3" id="KW-1185">Reference proteome</keyword>
<dbReference type="InterPro" id="IPR021952">
    <property type="entry name" value="Flpp3-like"/>
</dbReference>
<dbReference type="EMBL" id="BLVP01000006">
    <property type="protein sequence ID" value="GFM36533.1"/>
    <property type="molecule type" value="Genomic_DNA"/>
</dbReference>
<keyword evidence="1" id="KW-0732">Signal</keyword>
<name>A0A7J0BS41_9BACT</name>
<dbReference type="Proteomes" id="UP000503820">
    <property type="component" value="Unassembled WGS sequence"/>
</dbReference>
<dbReference type="AlphaFoldDB" id="A0A7J0BS41"/>
<sequence length="144" mass="15632">MKRLLCILLLGLMPLQSGCVVAAVGIAAAGVTTAKSTMEEVVERSYVQPYWCVYRATHAALHEMSIGLDNVEGVKEGDVFHAKTAEYPVTVELHRITDTVTRVRVEAGKNVFQQDQATAMAVADAIHQIIARNLHTGMVVTPES</sequence>
<protein>
    <recommendedName>
        <fullName evidence="4">Lipoprotein</fullName>
    </recommendedName>
</protein>
<accession>A0A7J0BS41</accession>
<dbReference type="Pfam" id="PF12092">
    <property type="entry name" value="DUF3568"/>
    <property type="match status" value="1"/>
</dbReference>
<reference evidence="2 3" key="1">
    <citation type="submission" date="2020-05" db="EMBL/GenBank/DDBJ databases">
        <title>Draft genome sequence of Desulfovibrio psychrotolerans JS1T.</title>
        <authorList>
            <person name="Ueno A."/>
            <person name="Tamazawa S."/>
            <person name="Tamamura S."/>
            <person name="Murakami T."/>
            <person name="Kiyama T."/>
            <person name="Inomata H."/>
            <person name="Amano Y."/>
            <person name="Miyakawa K."/>
            <person name="Tamaki H."/>
            <person name="Naganuma T."/>
            <person name="Kaneko K."/>
        </authorList>
    </citation>
    <scope>NUCLEOTIDE SEQUENCE [LARGE SCALE GENOMIC DNA]</scope>
    <source>
        <strain evidence="2 3">JS1</strain>
    </source>
</reference>
<evidence type="ECO:0000313" key="2">
    <source>
        <dbReference type="EMBL" id="GFM36533.1"/>
    </source>
</evidence>
<gene>
    <name evidence="2" type="ORF">DSM19430T_12170</name>
</gene>
<evidence type="ECO:0000256" key="1">
    <source>
        <dbReference type="SAM" id="SignalP"/>
    </source>
</evidence>
<evidence type="ECO:0000313" key="3">
    <source>
        <dbReference type="Proteomes" id="UP000503820"/>
    </source>
</evidence>